<gene>
    <name evidence="4" type="ORF">CLV51_102830</name>
</gene>
<dbReference type="PROSITE" id="PS51257">
    <property type="entry name" value="PROKAR_LIPOPROTEIN"/>
    <property type="match status" value="1"/>
</dbReference>
<evidence type="ECO:0000259" key="3">
    <source>
        <dbReference type="PROSITE" id="PS50213"/>
    </source>
</evidence>
<evidence type="ECO:0000256" key="2">
    <source>
        <dbReference type="SAM" id="SignalP"/>
    </source>
</evidence>
<dbReference type="AlphaFoldDB" id="A0A2P8HP18"/>
<dbReference type="InterPro" id="IPR036378">
    <property type="entry name" value="FAS1_dom_sf"/>
</dbReference>
<keyword evidence="1" id="KW-0472">Membrane</keyword>
<protein>
    <submittedName>
        <fullName evidence="4">Putative surface protein with fasciclin (FAS1) repeats</fullName>
    </submittedName>
</protein>
<evidence type="ECO:0000313" key="4">
    <source>
        <dbReference type="EMBL" id="PSL47970.1"/>
    </source>
</evidence>
<accession>A0A2P8HP18</accession>
<proteinExistence type="predicted"/>
<reference evidence="4 5" key="1">
    <citation type="submission" date="2018-03" db="EMBL/GenBank/DDBJ databases">
        <title>Genomic Encyclopedia of Archaeal and Bacterial Type Strains, Phase II (KMG-II): from individual species to whole genera.</title>
        <authorList>
            <person name="Goeker M."/>
        </authorList>
    </citation>
    <scope>NUCLEOTIDE SEQUENCE [LARGE SCALE GENOMIC DNA]</scope>
    <source>
        <strain evidence="4 5">DSM 24859</strain>
    </source>
</reference>
<feature type="transmembrane region" description="Helical" evidence="1">
    <location>
        <begin position="87"/>
        <end position="105"/>
    </location>
</feature>
<organism evidence="4 5">
    <name type="scientific">Chitinophaga niastensis</name>
    <dbReference type="NCBI Taxonomy" id="536980"/>
    <lineage>
        <taxon>Bacteria</taxon>
        <taxon>Pseudomonadati</taxon>
        <taxon>Bacteroidota</taxon>
        <taxon>Chitinophagia</taxon>
        <taxon>Chitinophagales</taxon>
        <taxon>Chitinophagaceae</taxon>
        <taxon>Chitinophaga</taxon>
    </lineage>
</organism>
<dbReference type="PROSITE" id="PS50213">
    <property type="entry name" value="FAS1"/>
    <property type="match status" value="2"/>
</dbReference>
<dbReference type="PANTHER" id="PTHR10900">
    <property type="entry name" value="PERIOSTIN-RELATED"/>
    <property type="match status" value="1"/>
</dbReference>
<evidence type="ECO:0000256" key="1">
    <source>
        <dbReference type="SAM" id="Phobius"/>
    </source>
</evidence>
<feature type="signal peptide" evidence="2">
    <location>
        <begin position="1"/>
        <end position="28"/>
    </location>
</feature>
<dbReference type="SUPFAM" id="SSF82153">
    <property type="entry name" value="FAS1 domain"/>
    <property type="match status" value="2"/>
</dbReference>
<dbReference type="InterPro" id="IPR050904">
    <property type="entry name" value="Adhesion/Biosynth-related"/>
</dbReference>
<feature type="domain" description="FAS1" evidence="3">
    <location>
        <begin position="43"/>
        <end position="183"/>
    </location>
</feature>
<keyword evidence="2" id="KW-0732">Signal</keyword>
<dbReference type="Gene3D" id="2.30.180.10">
    <property type="entry name" value="FAS1 domain"/>
    <property type="match status" value="2"/>
</dbReference>
<feature type="chain" id="PRO_5015158198" evidence="2">
    <location>
        <begin position="29"/>
        <end position="355"/>
    </location>
</feature>
<dbReference type="InterPro" id="IPR000782">
    <property type="entry name" value="FAS1_domain"/>
</dbReference>
<keyword evidence="1" id="KW-1133">Transmembrane helix</keyword>
<keyword evidence="5" id="KW-1185">Reference proteome</keyword>
<keyword evidence="1" id="KW-0812">Transmembrane</keyword>
<dbReference type="Pfam" id="PF02469">
    <property type="entry name" value="Fasciclin"/>
    <property type="match status" value="2"/>
</dbReference>
<dbReference type="SMART" id="SM00554">
    <property type="entry name" value="FAS1"/>
    <property type="match status" value="2"/>
</dbReference>
<dbReference type="GO" id="GO:0005615">
    <property type="term" value="C:extracellular space"/>
    <property type="evidence" value="ECO:0007669"/>
    <property type="project" value="TreeGrafter"/>
</dbReference>
<name>A0A2P8HP18_CHINA</name>
<dbReference type="EMBL" id="PYAW01000002">
    <property type="protein sequence ID" value="PSL47970.1"/>
    <property type="molecule type" value="Genomic_DNA"/>
</dbReference>
<sequence>MKKGFITHRNCIHAMLLFCITWTMLSCSKDKDAPAPTTDPGYNSRIKFVLQDNFNFSVVNVCLMYAGLQDSLAAPGPFTFLAPNNNSWGNLGVGINVTVNTFLFISSQRMRNMMRYHTLYGSFSFRGLPVGTDTAYTTVSGGHLYVKKFVNVKDTVVTVNGVKVESLDNPASNGMVQGLTAVLNPEIYPTIAGFVHNEPNLTMFSAALQRSGLDTALLSGNDVYTVLAPSNKAFINSAGKFPGIDISSIDAILHAAPDKLAAILKYHMIKGRFYQGDLYRVTATAPGKSMIMLNNGKVAVNGNASAYNAISFLGRGNQGNAARIYTPAEYNPGFDYASITCGNGVLYETDAVLIP</sequence>
<evidence type="ECO:0000313" key="5">
    <source>
        <dbReference type="Proteomes" id="UP000240971"/>
    </source>
</evidence>
<comment type="caution">
    <text evidence="4">The sequence shown here is derived from an EMBL/GenBank/DDBJ whole genome shotgun (WGS) entry which is preliminary data.</text>
</comment>
<dbReference type="PANTHER" id="PTHR10900:SF77">
    <property type="entry name" value="FI19380P1"/>
    <property type="match status" value="1"/>
</dbReference>
<dbReference type="Proteomes" id="UP000240971">
    <property type="component" value="Unassembled WGS sequence"/>
</dbReference>
<feature type="domain" description="FAS1" evidence="3">
    <location>
        <begin position="188"/>
        <end position="353"/>
    </location>
</feature>